<evidence type="ECO:0000313" key="1">
    <source>
        <dbReference type="EMBL" id="GAJ15680.1"/>
    </source>
</evidence>
<protein>
    <submittedName>
        <fullName evidence="1">Uncharacterized protein</fullName>
    </submittedName>
</protein>
<proteinExistence type="predicted"/>
<reference evidence="1" key="1">
    <citation type="journal article" date="2014" name="Front. Microbiol.">
        <title>High frequency of phylogenetically diverse reductive dehalogenase-homologous genes in deep subseafloor sedimentary metagenomes.</title>
        <authorList>
            <person name="Kawai M."/>
            <person name="Futagami T."/>
            <person name="Toyoda A."/>
            <person name="Takaki Y."/>
            <person name="Nishi S."/>
            <person name="Hori S."/>
            <person name="Arai W."/>
            <person name="Tsubouchi T."/>
            <person name="Morono Y."/>
            <person name="Uchiyama I."/>
            <person name="Ito T."/>
            <person name="Fujiyama A."/>
            <person name="Inagaki F."/>
            <person name="Takami H."/>
        </authorList>
    </citation>
    <scope>NUCLEOTIDE SEQUENCE</scope>
    <source>
        <strain evidence="1">Expedition CK06-06</strain>
    </source>
</reference>
<sequence>GKYEKAINEFVDVIGDEPDNGEAYRKMTVIPFLLLQLQSSMYCHTYPLEW</sequence>
<dbReference type="AlphaFoldDB" id="X1VWP4"/>
<organism evidence="1">
    <name type="scientific">marine sediment metagenome</name>
    <dbReference type="NCBI Taxonomy" id="412755"/>
    <lineage>
        <taxon>unclassified sequences</taxon>
        <taxon>metagenomes</taxon>
        <taxon>ecological metagenomes</taxon>
    </lineage>
</organism>
<accession>X1VWP4</accession>
<gene>
    <name evidence="1" type="ORF">S12H4_44550</name>
</gene>
<comment type="caution">
    <text evidence="1">The sequence shown here is derived from an EMBL/GenBank/DDBJ whole genome shotgun (WGS) entry which is preliminary data.</text>
</comment>
<dbReference type="EMBL" id="BARW01027460">
    <property type="protein sequence ID" value="GAJ15680.1"/>
    <property type="molecule type" value="Genomic_DNA"/>
</dbReference>
<name>X1VWP4_9ZZZZ</name>
<feature type="non-terminal residue" evidence="1">
    <location>
        <position position="1"/>
    </location>
</feature>